<dbReference type="EMBL" id="JADQTO010000011">
    <property type="protein sequence ID" value="MBG0564530.1"/>
    <property type="molecule type" value="Genomic_DNA"/>
</dbReference>
<organism evidence="1 2">
    <name type="scientific">Actinoplanes aureus</name>
    <dbReference type="NCBI Taxonomy" id="2792083"/>
    <lineage>
        <taxon>Bacteria</taxon>
        <taxon>Bacillati</taxon>
        <taxon>Actinomycetota</taxon>
        <taxon>Actinomycetes</taxon>
        <taxon>Micromonosporales</taxon>
        <taxon>Micromonosporaceae</taxon>
        <taxon>Actinoplanes</taxon>
    </lineage>
</organism>
<name>A0A931C6X6_9ACTN</name>
<dbReference type="AlphaFoldDB" id="A0A931C6X6"/>
<keyword evidence="2" id="KW-1185">Reference proteome</keyword>
<evidence type="ECO:0000313" key="1">
    <source>
        <dbReference type="EMBL" id="MBG0564530.1"/>
    </source>
</evidence>
<evidence type="ECO:0000313" key="2">
    <source>
        <dbReference type="Proteomes" id="UP000598146"/>
    </source>
</evidence>
<dbReference type="RefSeq" id="WP_196416307.1">
    <property type="nucleotide sequence ID" value="NZ_JADQTO010000011.1"/>
</dbReference>
<proteinExistence type="predicted"/>
<dbReference type="SUPFAM" id="SSF54637">
    <property type="entry name" value="Thioesterase/thiol ester dehydrase-isomerase"/>
    <property type="match status" value="1"/>
</dbReference>
<reference evidence="1" key="1">
    <citation type="submission" date="2020-11" db="EMBL/GenBank/DDBJ databases">
        <title>Isolation and identification of active actinomycetes.</title>
        <authorList>
            <person name="Sun X."/>
        </authorList>
    </citation>
    <scope>NUCLEOTIDE SEQUENCE</scope>
    <source>
        <strain evidence="1">NEAU-A11</strain>
    </source>
</reference>
<evidence type="ECO:0008006" key="3">
    <source>
        <dbReference type="Google" id="ProtNLM"/>
    </source>
</evidence>
<sequence>MDLTGLARSLLGPIPAHQMVGLEVLQAADGVGVVAVDVRPQMTNVFGSLHSSGLITMIDAAGLAAIIGAGPSKAALDGVVPLGGAAALRFRAPARGRLVATCSLDETARRALAEIFAGAAWVRFSTTATVTGRNGAVVCEGSFDWSVRHVVPAVTAPLS</sequence>
<dbReference type="Proteomes" id="UP000598146">
    <property type="component" value="Unassembled WGS sequence"/>
</dbReference>
<gene>
    <name evidence="1" type="ORF">I4J89_24080</name>
</gene>
<dbReference type="InterPro" id="IPR029069">
    <property type="entry name" value="HotDog_dom_sf"/>
</dbReference>
<protein>
    <recommendedName>
        <fullName evidence="3">DUF4442 domain-containing protein</fullName>
    </recommendedName>
</protein>
<dbReference type="Gene3D" id="3.10.129.10">
    <property type="entry name" value="Hotdog Thioesterase"/>
    <property type="match status" value="1"/>
</dbReference>
<comment type="caution">
    <text evidence="1">The sequence shown here is derived from an EMBL/GenBank/DDBJ whole genome shotgun (WGS) entry which is preliminary data.</text>
</comment>
<accession>A0A931C6X6</accession>